<evidence type="ECO:0000313" key="3">
    <source>
        <dbReference type="Proteomes" id="UP001201701"/>
    </source>
</evidence>
<evidence type="ECO:0000256" key="1">
    <source>
        <dbReference type="SAM" id="SignalP"/>
    </source>
</evidence>
<comment type="caution">
    <text evidence="2">The sequence shown here is derived from an EMBL/GenBank/DDBJ whole genome shotgun (WGS) entry which is preliminary data.</text>
</comment>
<dbReference type="Proteomes" id="UP001201701">
    <property type="component" value="Unassembled WGS sequence"/>
</dbReference>
<gene>
    <name evidence="2" type="ORF">L4923_20680</name>
</gene>
<dbReference type="InterPro" id="IPR010321">
    <property type="entry name" value="DUF922"/>
</dbReference>
<dbReference type="RefSeq" id="WP_239368606.1">
    <property type="nucleotide sequence ID" value="NZ_JAKREW010000024.1"/>
</dbReference>
<keyword evidence="3" id="KW-1185">Reference proteome</keyword>
<evidence type="ECO:0000313" key="2">
    <source>
        <dbReference type="EMBL" id="MCG7507455.1"/>
    </source>
</evidence>
<name>A0ABS9QJ63_9HYPH</name>
<reference evidence="2 3" key="1">
    <citation type="submission" date="2022-02" db="EMBL/GenBank/DDBJ databases">
        <title>Draft genome sequence of Mezorhizobium retamae strain IRAMC:0171 isolated from Retama raetam nodules.</title>
        <authorList>
            <person name="Bengaied R."/>
            <person name="Sbissi I."/>
            <person name="Huber K."/>
            <person name="Ghodbane F."/>
            <person name="Nouioui I."/>
            <person name="Tarhouni M."/>
            <person name="Gtari M."/>
        </authorList>
    </citation>
    <scope>NUCLEOTIDE SEQUENCE [LARGE SCALE GENOMIC DNA]</scope>
    <source>
        <strain evidence="2 3">IRAMC:0171</strain>
    </source>
</reference>
<sequence length="200" mass="22467">MHRSIFCGLAVLSVVGVLPGVAMAGSKVTTHVRSYDIEGENGRALIQAMDKSGPKHGFLTRAIAQTSYTIDWDFDLKAKADVCHLRAASATLDMTYMYPRVTTPMSPALRKRWQRFLSGVREHEQTHGRIARQGITAAERAVADLAVANDPHCIKTQREAQRRVDEIYKQYEAKQVVFDQREHRQGGRVEALVARLVKEH</sequence>
<feature type="signal peptide" evidence="1">
    <location>
        <begin position="1"/>
        <end position="24"/>
    </location>
</feature>
<keyword evidence="1" id="KW-0732">Signal</keyword>
<protein>
    <submittedName>
        <fullName evidence="2">DUF922 domain-containing protein</fullName>
    </submittedName>
</protein>
<organism evidence="2 3">
    <name type="scientific">Mesorhizobium retamae</name>
    <dbReference type="NCBI Taxonomy" id="2912854"/>
    <lineage>
        <taxon>Bacteria</taxon>
        <taxon>Pseudomonadati</taxon>
        <taxon>Pseudomonadota</taxon>
        <taxon>Alphaproteobacteria</taxon>
        <taxon>Hyphomicrobiales</taxon>
        <taxon>Phyllobacteriaceae</taxon>
        <taxon>Mesorhizobium</taxon>
    </lineage>
</organism>
<proteinExistence type="predicted"/>
<dbReference type="EMBL" id="JAKREW010000024">
    <property type="protein sequence ID" value="MCG7507455.1"/>
    <property type="molecule type" value="Genomic_DNA"/>
</dbReference>
<accession>A0ABS9QJ63</accession>
<feature type="chain" id="PRO_5046034000" evidence="1">
    <location>
        <begin position="25"/>
        <end position="200"/>
    </location>
</feature>
<dbReference type="Pfam" id="PF06037">
    <property type="entry name" value="DUF922"/>
    <property type="match status" value="1"/>
</dbReference>
<dbReference type="PIRSF" id="PIRSF010521">
    <property type="entry name" value="DUF922_bac"/>
    <property type="match status" value="1"/>
</dbReference>